<reference evidence="1 2" key="1">
    <citation type="submission" date="2018-02" db="EMBL/GenBank/DDBJ databases">
        <title>Draft genome of wild Prunus yedoensis var. nudiflora.</title>
        <authorList>
            <person name="Baek S."/>
            <person name="Kim J.-H."/>
            <person name="Choi K."/>
            <person name="Kim G.-B."/>
            <person name="Cho A."/>
            <person name="Jang H."/>
            <person name="Shin C.-H."/>
            <person name="Yu H.-J."/>
            <person name="Mun J.-H."/>
        </authorList>
    </citation>
    <scope>NUCLEOTIDE SEQUENCE [LARGE SCALE GENOMIC DNA]</scope>
    <source>
        <strain evidence="2">cv. Jeju island</strain>
        <tissue evidence="1">Leaf</tissue>
    </source>
</reference>
<accession>A0A314UHR5</accession>
<evidence type="ECO:0000313" key="1">
    <source>
        <dbReference type="EMBL" id="PQM34459.1"/>
    </source>
</evidence>
<protein>
    <submittedName>
        <fullName evidence="1">Uncharacterized protein</fullName>
    </submittedName>
</protein>
<sequence>MGFQFLIREALNMTCYNGCEGHCLATELCRSPGYYSCVKQCVKDCVVFLNSSSLDDHSSNVVDRCTLECVESAMDILQYNLTNFLASISRSLFMKVPASVFNV</sequence>
<organism evidence="1 2">
    <name type="scientific">Prunus yedoensis var. nudiflora</name>
    <dbReference type="NCBI Taxonomy" id="2094558"/>
    <lineage>
        <taxon>Eukaryota</taxon>
        <taxon>Viridiplantae</taxon>
        <taxon>Streptophyta</taxon>
        <taxon>Embryophyta</taxon>
        <taxon>Tracheophyta</taxon>
        <taxon>Spermatophyta</taxon>
        <taxon>Magnoliopsida</taxon>
        <taxon>eudicotyledons</taxon>
        <taxon>Gunneridae</taxon>
        <taxon>Pentapetalae</taxon>
        <taxon>rosids</taxon>
        <taxon>fabids</taxon>
        <taxon>Rosales</taxon>
        <taxon>Rosaceae</taxon>
        <taxon>Amygdaloideae</taxon>
        <taxon>Amygdaleae</taxon>
        <taxon>Prunus</taxon>
    </lineage>
</organism>
<dbReference type="Proteomes" id="UP000250321">
    <property type="component" value="Unassembled WGS sequence"/>
</dbReference>
<gene>
    <name evidence="1" type="ORF">Pyn_22835</name>
</gene>
<comment type="caution">
    <text evidence="1">The sequence shown here is derived from an EMBL/GenBank/DDBJ whole genome shotgun (WGS) entry which is preliminary data.</text>
</comment>
<dbReference type="EMBL" id="PJQY01003812">
    <property type="protein sequence ID" value="PQM34459.1"/>
    <property type="molecule type" value="Genomic_DNA"/>
</dbReference>
<evidence type="ECO:0000313" key="2">
    <source>
        <dbReference type="Proteomes" id="UP000250321"/>
    </source>
</evidence>
<proteinExistence type="predicted"/>
<name>A0A314UHR5_PRUYE</name>
<dbReference type="AlphaFoldDB" id="A0A314UHR5"/>
<keyword evidence="2" id="KW-1185">Reference proteome</keyword>